<dbReference type="AlphaFoldDB" id="A0ABD3G4C1"/>
<evidence type="ECO:0000313" key="4">
    <source>
        <dbReference type="Proteomes" id="UP001632037"/>
    </source>
</evidence>
<feature type="compositionally biased region" description="Basic residues" evidence="2">
    <location>
        <begin position="563"/>
        <end position="572"/>
    </location>
</feature>
<evidence type="ECO:0008006" key="5">
    <source>
        <dbReference type="Google" id="ProtNLM"/>
    </source>
</evidence>
<name>A0ABD3G4C1_9STRA</name>
<organism evidence="3 4">
    <name type="scientific">Phytophthora oleae</name>
    <dbReference type="NCBI Taxonomy" id="2107226"/>
    <lineage>
        <taxon>Eukaryota</taxon>
        <taxon>Sar</taxon>
        <taxon>Stramenopiles</taxon>
        <taxon>Oomycota</taxon>
        <taxon>Peronosporomycetes</taxon>
        <taxon>Peronosporales</taxon>
        <taxon>Peronosporaceae</taxon>
        <taxon>Phytophthora</taxon>
    </lineage>
</organism>
<evidence type="ECO:0000313" key="3">
    <source>
        <dbReference type="EMBL" id="KAL3672830.1"/>
    </source>
</evidence>
<evidence type="ECO:0000256" key="2">
    <source>
        <dbReference type="SAM" id="MobiDB-lite"/>
    </source>
</evidence>
<dbReference type="Proteomes" id="UP001632037">
    <property type="component" value="Unassembled WGS sequence"/>
</dbReference>
<dbReference type="SUPFAM" id="SSF57850">
    <property type="entry name" value="RING/U-box"/>
    <property type="match status" value="1"/>
</dbReference>
<protein>
    <recommendedName>
        <fullName evidence="5">SP-RING-type domain-containing protein</fullName>
    </recommendedName>
</protein>
<dbReference type="InterPro" id="IPR013083">
    <property type="entry name" value="Znf_RING/FYVE/PHD"/>
</dbReference>
<feature type="compositionally biased region" description="Polar residues" evidence="2">
    <location>
        <begin position="683"/>
        <end position="707"/>
    </location>
</feature>
<keyword evidence="4" id="KW-1185">Reference proteome</keyword>
<feature type="region of interest" description="Disordered" evidence="2">
    <location>
        <begin position="552"/>
        <end position="592"/>
    </location>
</feature>
<sequence length="737" mass="81323">MLPQNHFAAMATGGPCSLLRPECEQSPELTEEPTAALTELDTTLNDRFKELEQKIQELQERNDQLAEHSRTLEKEKNRHVKRVGELEEKRDRLWDDIADLKGALKAEKEHLQEVTASRKEHRQAESLLREELGTLRQDIQSQKQRLEQATTEANEKVREAIWREKVVKETVKLLEKRLQDQNKLIRDQQASFSQVTAQSNKRAKNADQKHMLLKESVDQLEKRLVEERRNFEEERVRLQQQAITSQKNDMQSDLTGSLEQAIPHLRSLLSAFDRAQSDEKCRPVSTGKSHGGAREKLGEASDSDLFQRLKEQASTFDQERAQLLEQASDAAETQLSITRRNLLEREEVLTCPITLELVEFPVVTGCCGKTFSSEGLRQAITQNSRCPFCRGQLSSTHPNRDVAKLVELHQRERSLLGMSDLEQSSAIVSALQPSEATGSSTASTGHSPSSRRSTNSLSTRQSRHREHRSERIQARSQVQHRRSPMVNTPATAATSSETNSSSSTAVATSASEAQQRSTPSDITSGGLYVSRIGSGEGPTLVPPHMVRSVLASMRFPKVEPRRTGSRRHRSKARTASSAPSPASSTPASSRRTAISSLHSFLRPVSSAVSNATATSQSKRRANSSTSTVLNTPASGVRSSGVQASRSSGISNAAADRKPSIAKMEFSSVSAATTTAAQRPGRISASQDDSALQRQRQNAARISLSQPAPRQPLRNLAQSVTTLEDLLGSDFNSDSDSV</sequence>
<dbReference type="Gene3D" id="3.30.40.10">
    <property type="entry name" value="Zinc/RING finger domain, C3HC4 (zinc finger)"/>
    <property type="match status" value="1"/>
</dbReference>
<comment type="caution">
    <text evidence="3">The sequence shown here is derived from an EMBL/GenBank/DDBJ whole genome shotgun (WGS) entry which is preliminary data.</text>
</comment>
<proteinExistence type="predicted"/>
<reference evidence="3 4" key="1">
    <citation type="submission" date="2024-09" db="EMBL/GenBank/DDBJ databases">
        <title>Genome sequencing and assembly of Phytophthora oleae, isolate VK10A, causative agent of rot of olive drupes.</title>
        <authorList>
            <person name="Conti Taguali S."/>
            <person name="Riolo M."/>
            <person name="La Spada F."/>
            <person name="Cacciola S.O."/>
            <person name="Dionisio G."/>
        </authorList>
    </citation>
    <scope>NUCLEOTIDE SEQUENCE [LARGE SCALE GENOMIC DNA]</scope>
    <source>
        <strain evidence="3 4">VK10A</strain>
    </source>
</reference>
<feature type="compositionally biased region" description="Polar residues" evidence="2">
    <location>
        <begin position="514"/>
        <end position="523"/>
    </location>
</feature>
<feature type="coiled-coil region" evidence="1">
    <location>
        <begin position="129"/>
        <end position="248"/>
    </location>
</feature>
<keyword evidence="1" id="KW-0175">Coiled coil</keyword>
<feature type="compositionally biased region" description="Polar residues" evidence="2">
    <location>
        <begin position="622"/>
        <end position="650"/>
    </location>
</feature>
<accession>A0ABD3G4C1</accession>
<feature type="compositionally biased region" description="Low complexity" evidence="2">
    <location>
        <begin position="606"/>
        <end position="616"/>
    </location>
</feature>
<dbReference type="EMBL" id="JBIMZQ010000003">
    <property type="protein sequence ID" value="KAL3672830.1"/>
    <property type="molecule type" value="Genomic_DNA"/>
</dbReference>
<gene>
    <name evidence="3" type="ORF">V7S43_002118</name>
</gene>
<evidence type="ECO:0000256" key="1">
    <source>
        <dbReference type="SAM" id="Coils"/>
    </source>
</evidence>
<feature type="compositionally biased region" description="Low complexity" evidence="2">
    <location>
        <begin position="490"/>
        <end position="513"/>
    </location>
</feature>
<feature type="region of interest" description="Disordered" evidence="2">
    <location>
        <begin position="431"/>
        <end position="530"/>
    </location>
</feature>
<feature type="compositionally biased region" description="Low complexity" evidence="2">
    <location>
        <begin position="573"/>
        <end position="592"/>
    </location>
</feature>
<feature type="region of interest" description="Disordered" evidence="2">
    <location>
        <begin position="606"/>
        <end position="713"/>
    </location>
</feature>
<dbReference type="SUPFAM" id="SSF90257">
    <property type="entry name" value="Myosin rod fragments"/>
    <property type="match status" value="1"/>
</dbReference>
<feature type="compositionally biased region" description="Low complexity" evidence="2">
    <location>
        <begin position="433"/>
        <end position="460"/>
    </location>
</feature>
<feature type="coiled-coil region" evidence="1">
    <location>
        <begin position="41"/>
        <end position="89"/>
    </location>
</feature>